<dbReference type="InterPro" id="IPR019127">
    <property type="entry name" value="Exosortase"/>
</dbReference>
<comment type="subcellular location">
    <subcellularLocation>
        <location evidence="1">Cell membrane</location>
        <topology evidence="1">Multi-pass membrane protein</topology>
    </subcellularLocation>
</comment>
<dbReference type="OrthoDB" id="9797363at2"/>
<dbReference type="RefSeq" id="WP_127745432.1">
    <property type="nucleotide sequence ID" value="NZ_SACN01000003.1"/>
</dbReference>
<keyword evidence="5" id="KW-0378">Hydrolase</keyword>
<feature type="transmembrane region" description="Helical" evidence="8">
    <location>
        <begin position="167"/>
        <end position="187"/>
    </location>
</feature>
<evidence type="ECO:0000256" key="7">
    <source>
        <dbReference type="ARBA" id="ARBA00023136"/>
    </source>
</evidence>
<accession>A0A437LXP3</accession>
<keyword evidence="2" id="KW-1003">Cell membrane</keyword>
<feature type="transmembrane region" description="Helical" evidence="8">
    <location>
        <begin position="267"/>
        <end position="288"/>
    </location>
</feature>
<feature type="transmembrane region" description="Helical" evidence="8">
    <location>
        <begin position="137"/>
        <end position="155"/>
    </location>
</feature>
<evidence type="ECO:0000256" key="5">
    <source>
        <dbReference type="ARBA" id="ARBA00022801"/>
    </source>
</evidence>
<evidence type="ECO:0000256" key="6">
    <source>
        <dbReference type="ARBA" id="ARBA00022989"/>
    </source>
</evidence>
<keyword evidence="10" id="KW-1185">Reference proteome</keyword>
<protein>
    <submittedName>
        <fullName evidence="9">Exosortase/archaeosortase family protein</fullName>
    </submittedName>
</protein>
<evidence type="ECO:0000256" key="4">
    <source>
        <dbReference type="ARBA" id="ARBA00022692"/>
    </source>
</evidence>
<dbReference type="AlphaFoldDB" id="A0A437LXP3"/>
<dbReference type="Pfam" id="PF09721">
    <property type="entry name" value="Exosortase_EpsH"/>
    <property type="match status" value="1"/>
</dbReference>
<dbReference type="GO" id="GO:0006508">
    <property type="term" value="P:proteolysis"/>
    <property type="evidence" value="ECO:0007669"/>
    <property type="project" value="UniProtKB-KW"/>
</dbReference>
<dbReference type="GO" id="GO:0005886">
    <property type="term" value="C:plasma membrane"/>
    <property type="evidence" value="ECO:0007669"/>
    <property type="project" value="UniProtKB-SubCell"/>
</dbReference>
<evidence type="ECO:0000256" key="3">
    <source>
        <dbReference type="ARBA" id="ARBA00022670"/>
    </source>
</evidence>
<feature type="transmembrane region" description="Helical" evidence="8">
    <location>
        <begin position="193"/>
        <end position="217"/>
    </location>
</feature>
<evidence type="ECO:0000256" key="2">
    <source>
        <dbReference type="ARBA" id="ARBA00022475"/>
    </source>
</evidence>
<name>A0A437LXP3_9SPHN</name>
<keyword evidence="3" id="KW-0645">Protease</keyword>
<dbReference type="InterPro" id="IPR026392">
    <property type="entry name" value="Exo/Archaeosortase_dom"/>
</dbReference>
<evidence type="ECO:0000313" key="9">
    <source>
        <dbReference type="EMBL" id="RVT90181.1"/>
    </source>
</evidence>
<dbReference type="GO" id="GO:0008233">
    <property type="term" value="F:peptidase activity"/>
    <property type="evidence" value="ECO:0007669"/>
    <property type="project" value="UniProtKB-KW"/>
</dbReference>
<dbReference type="EMBL" id="SACN01000003">
    <property type="protein sequence ID" value="RVT90181.1"/>
    <property type="molecule type" value="Genomic_DNA"/>
</dbReference>
<organism evidence="9 10">
    <name type="scientific">Sphingomonas crocodyli</name>
    <dbReference type="NCBI Taxonomy" id="1979270"/>
    <lineage>
        <taxon>Bacteria</taxon>
        <taxon>Pseudomonadati</taxon>
        <taxon>Pseudomonadota</taxon>
        <taxon>Alphaproteobacteria</taxon>
        <taxon>Sphingomonadales</taxon>
        <taxon>Sphingomonadaceae</taxon>
        <taxon>Sphingomonas</taxon>
    </lineage>
</organism>
<feature type="transmembrane region" description="Helical" evidence="8">
    <location>
        <begin position="27"/>
        <end position="44"/>
    </location>
</feature>
<gene>
    <name evidence="9" type="ORF">EOD43_17920</name>
</gene>
<proteinExistence type="predicted"/>
<comment type="caution">
    <text evidence="9">The sequence shown here is derived from an EMBL/GenBank/DDBJ whole genome shotgun (WGS) entry which is preliminary data.</text>
</comment>
<dbReference type="NCBIfam" id="TIGR04178">
    <property type="entry name" value="exo_archaeo"/>
    <property type="match status" value="1"/>
</dbReference>
<dbReference type="NCBIfam" id="TIGR02602">
    <property type="entry name" value="8TM_EpsH"/>
    <property type="match status" value="1"/>
</dbReference>
<feature type="transmembrane region" description="Helical" evidence="8">
    <location>
        <begin position="229"/>
        <end position="255"/>
    </location>
</feature>
<dbReference type="InterPro" id="IPR013426">
    <property type="entry name" value="EpsH-like"/>
</dbReference>
<sequence>MADALVDAPTGNVGGTGRGLGPLRNAWFLWLCCGLFSIPTMVSLARDWWTLEQGQAGPIILASSLWLFHRARHEIAAAARPGKASLTALGLAVTLPAYIFARVTGMLGIECLAMYGALLTILYFHVGFAALKPLRFPLIYILFMFPLPETIILPLSRMLKLLLSSAAVGLLSKFGFEIGQGGVVIYIDQYELLVATACSGLHSLIGLSAIGVFYCYIHYGGNWRQSWPLLIAIPFIAIFSNFIRVLTLILVTHYWGERIASKYYHDFASIALFMFAIFLLVGADVALIKFRKWRDNGR</sequence>
<feature type="transmembrane region" description="Helical" evidence="8">
    <location>
        <begin position="112"/>
        <end position="131"/>
    </location>
</feature>
<evidence type="ECO:0000256" key="1">
    <source>
        <dbReference type="ARBA" id="ARBA00004651"/>
    </source>
</evidence>
<evidence type="ECO:0000313" key="10">
    <source>
        <dbReference type="Proteomes" id="UP000282971"/>
    </source>
</evidence>
<keyword evidence="7 8" id="KW-0472">Membrane</keyword>
<dbReference type="Proteomes" id="UP000282971">
    <property type="component" value="Unassembled WGS sequence"/>
</dbReference>
<dbReference type="NCBIfam" id="NF035943">
    <property type="entry name" value="exosort_XrtV"/>
    <property type="match status" value="1"/>
</dbReference>
<evidence type="ECO:0000256" key="8">
    <source>
        <dbReference type="SAM" id="Phobius"/>
    </source>
</evidence>
<reference evidence="9 10" key="1">
    <citation type="submission" date="2019-01" db="EMBL/GenBank/DDBJ databases">
        <authorList>
            <person name="Chen W.-M."/>
        </authorList>
    </citation>
    <scope>NUCLEOTIDE SEQUENCE [LARGE SCALE GENOMIC DNA]</scope>
    <source>
        <strain evidence="9 10">CCP-7</strain>
    </source>
</reference>
<keyword evidence="4 8" id="KW-0812">Transmembrane</keyword>
<keyword evidence="6 8" id="KW-1133">Transmembrane helix</keyword>